<accession>A0A2H0TP22</accession>
<proteinExistence type="predicted"/>
<dbReference type="InterPro" id="IPR012816">
    <property type="entry name" value="NADAR"/>
</dbReference>
<dbReference type="InterPro" id="IPR037238">
    <property type="entry name" value="YbiA-like_sf"/>
</dbReference>
<dbReference type="CDD" id="cd15457">
    <property type="entry name" value="NADAR"/>
    <property type="match status" value="1"/>
</dbReference>
<dbReference type="AlphaFoldDB" id="A0A2H0TP22"/>
<comment type="catalytic activity">
    <reaction evidence="2">
        <text>2,5-diamino-6-hydroxy-4-(5-phosphoribosylamino)-pyrimidine + H2O = 2,5,6-triamino-4-hydroxypyrimidine + D-ribose 5-phosphate</text>
        <dbReference type="Rhea" id="RHEA:23436"/>
        <dbReference type="ChEBI" id="CHEBI:15377"/>
        <dbReference type="ChEBI" id="CHEBI:58614"/>
        <dbReference type="ChEBI" id="CHEBI:78346"/>
        <dbReference type="ChEBI" id="CHEBI:137796"/>
    </reaction>
</comment>
<comment type="catalytic activity">
    <reaction evidence="1">
        <text>5-amino-6-(5-phospho-D-ribosylamino)uracil + H2O = 5,6-diaminouracil + D-ribose 5-phosphate</text>
        <dbReference type="Rhea" id="RHEA:55020"/>
        <dbReference type="ChEBI" id="CHEBI:15377"/>
        <dbReference type="ChEBI" id="CHEBI:46252"/>
        <dbReference type="ChEBI" id="CHEBI:58453"/>
        <dbReference type="ChEBI" id="CHEBI:78346"/>
    </reaction>
</comment>
<dbReference type="Proteomes" id="UP000230154">
    <property type="component" value="Unassembled WGS sequence"/>
</dbReference>
<feature type="domain" description="NADAR" evidence="3">
    <location>
        <begin position="10"/>
        <end position="138"/>
    </location>
</feature>
<dbReference type="EMBL" id="PFCB01000036">
    <property type="protein sequence ID" value="PIR73910.1"/>
    <property type="molecule type" value="Genomic_DNA"/>
</dbReference>
<dbReference type="SUPFAM" id="SSF143990">
    <property type="entry name" value="YbiA-like"/>
    <property type="match status" value="1"/>
</dbReference>
<dbReference type="Pfam" id="PF08719">
    <property type="entry name" value="NADAR"/>
    <property type="match status" value="1"/>
</dbReference>
<reference evidence="5" key="1">
    <citation type="submission" date="2017-09" db="EMBL/GenBank/DDBJ databases">
        <title>Depth-based differentiation of microbial function through sediment-hosted aquifers and enrichment of novel symbionts in the deep terrestrial subsurface.</title>
        <authorList>
            <person name="Probst A.J."/>
            <person name="Ladd B."/>
            <person name="Jarett J.K."/>
            <person name="Geller-Mcgrath D.E."/>
            <person name="Sieber C.M.K."/>
            <person name="Emerson J.B."/>
            <person name="Anantharaman K."/>
            <person name="Thomas B.C."/>
            <person name="Malmstrom R."/>
            <person name="Stieglmeier M."/>
            <person name="Klingl A."/>
            <person name="Woyke T."/>
            <person name="Ryan C.M."/>
            <person name="Banfield J.F."/>
        </authorList>
    </citation>
    <scope>NUCLEOTIDE SEQUENCE [LARGE SCALE GENOMIC DNA]</scope>
</reference>
<evidence type="ECO:0000313" key="4">
    <source>
        <dbReference type="EMBL" id="PIR73910.1"/>
    </source>
</evidence>
<dbReference type="Gene3D" id="1.10.357.40">
    <property type="entry name" value="YbiA-like"/>
    <property type="match status" value="1"/>
</dbReference>
<evidence type="ECO:0000259" key="3">
    <source>
        <dbReference type="Pfam" id="PF08719"/>
    </source>
</evidence>
<evidence type="ECO:0000313" key="5">
    <source>
        <dbReference type="Proteomes" id="UP000230154"/>
    </source>
</evidence>
<sequence length="140" mass="15833">MKKIGFYEGSFYMLSNFSAHEVLYKGVLYKTSEHAYQVAKFEDQTLKAKIADAASAYLAREYGQSPEGRGKNIDKVATMKEIMRAKLEQHADVKRSLIETGDSIIEKNHPLDSFWGTGSDGMGENVMGKIWMELRNEISK</sequence>
<evidence type="ECO:0000256" key="1">
    <source>
        <dbReference type="ARBA" id="ARBA00000022"/>
    </source>
</evidence>
<evidence type="ECO:0000256" key="2">
    <source>
        <dbReference type="ARBA" id="ARBA00000751"/>
    </source>
</evidence>
<name>A0A2H0TP22_9BACT</name>
<comment type="caution">
    <text evidence="4">The sequence shown here is derived from an EMBL/GenBank/DDBJ whole genome shotgun (WGS) entry which is preliminary data.</text>
</comment>
<gene>
    <name evidence="4" type="ORF">COU35_05245</name>
</gene>
<organism evidence="4 5">
    <name type="scientific">Candidatus Magasanikbacteria bacterium CG10_big_fil_rev_8_21_14_0_10_47_10</name>
    <dbReference type="NCBI Taxonomy" id="1974652"/>
    <lineage>
        <taxon>Bacteria</taxon>
        <taxon>Candidatus Magasanikiibacteriota</taxon>
    </lineage>
</organism>
<protein>
    <recommendedName>
        <fullName evidence="3">NADAR domain-containing protein</fullName>
    </recommendedName>
</protein>